<accession>A0A6C1KUU0</accession>
<dbReference type="OrthoDB" id="7356231at2"/>
<sequence>MSQIVPPPRRASRNPLPAALRTAFRIVCGAVILLDELVRPLYRPLIRRIAELRLMRAFEGWIARRSPYLVLVLIGVPYIVVEPLKFLALIGIANGHAKVGALAFLLANLVSFVLIERIFTAGKAQLMTLRPMAWLITTAGAVRASVVSWLHLAELKARLRVLARWARLHWR</sequence>
<keyword evidence="1" id="KW-0812">Transmembrane</keyword>
<name>A0A6C1KUU0_XANAU</name>
<dbReference type="RefSeq" id="WP_138397903.1">
    <property type="nucleotide sequence ID" value="NZ_JBAFVI010000011.1"/>
</dbReference>
<protein>
    <submittedName>
        <fullName evidence="2">Uncharacterized protein</fullName>
    </submittedName>
</protein>
<evidence type="ECO:0000313" key="3">
    <source>
        <dbReference type="Proteomes" id="UP000305131"/>
    </source>
</evidence>
<reference evidence="2 3" key="1">
    <citation type="submission" date="2019-05" db="EMBL/GenBank/DDBJ databases">
        <authorList>
            <person name="Zhou X."/>
        </authorList>
    </citation>
    <scope>NUCLEOTIDE SEQUENCE [LARGE SCALE GENOMIC DNA]</scope>
    <source>
        <strain evidence="2 3">DSM 432</strain>
    </source>
</reference>
<keyword evidence="1" id="KW-0472">Membrane</keyword>
<dbReference type="EMBL" id="VAUP01000005">
    <property type="protein sequence ID" value="TLX44626.1"/>
    <property type="molecule type" value="Genomic_DNA"/>
</dbReference>
<gene>
    <name evidence="2" type="ORF">FBQ73_02235</name>
</gene>
<organism evidence="2 3">
    <name type="scientific">Xanthobacter autotrophicus</name>
    <dbReference type="NCBI Taxonomy" id="280"/>
    <lineage>
        <taxon>Bacteria</taxon>
        <taxon>Pseudomonadati</taxon>
        <taxon>Pseudomonadota</taxon>
        <taxon>Alphaproteobacteria</taxon>
        <taxon>Hyphomicrobiales</taxon>
        <taxon>Xanthobacteraceae</taxon>
        <taxon>Xanthobacter</taxon>
    </lineage>
</organism>
<feature type="transmembrane region" description="Helical" evidence="1">
    <location>
        <begin position="101"/>
        <end position="120"/>
    </location>
</feature>
<proteinExistence type="predicted"/>
<evidence type="ECO:0000256" key="1">
    <source>
        <dbReference type="SAM" id="Phobius"/>
    </source>
</evidence>
<evidence type="ECO:0000313" key="2">
    <source>
        <dbReference type="EMBL" id="TLX44626.1"/>
    </source>
</evidence>
<dbReference type="Proteomes" id="UP000305131">
    <property type="component" value="Unassembled WGS sequence"/>
</dbReference>
<comment type="caution">
    <text evidence="2">The sequence shown here is derived from an EMBL/GenBank/DDBJ whole genome shotgun (WGS) entry which is preliminary data.</text>
</comment>
<dbReference type="AlphaFoldDB" id="A0A6C1KUU0"/>
<feature type="transmembrane region" description="Helical" evidence="1">
    <location>
        <begin position="62"/>
        <end position="81"/>
    </location>
</feature>
<keyword evidence="1" id="KW-1133">Transmembrane helix</keyword>
<feature type="transmembrane region" description="Helical" evidence="1">
    <location>
        <begin position="132"/>
        <end position="152"/>
    </location>
</feature>
<dbReference type="GeneID" id="95772276"/>